<evidence type="ECO:0000259" key="1">
    <source>
        <dbReference type="Pfam" id="PF13349"/>
    </source>
</evidence>
<dbReference type="AlphaFoldDB" id="A0A3E3JZ52"/>
<reference evidence="2 3" key="1">
    <citation type="submission" date="2018-08" db="EMBL/GenBank/DDBJ databases">
        <title>A genome reference for cultivated species of the human gut microbiota.</title>
        <authorList>
            <person name="Zou Y."/>
            <person name="Xue W."/>
            <person name="Luo G."/>
        </authorList>
    </citation>
    <scope>NUCLEOTIDE SEQUENCE [LARGE SCALE GENOMIC DNA]</scope>
    <source>
        <strain evidence="2 3">AF37-2AT</strain>
    </source>
</reference>
<evidence type="ECO:0000313" key="2">
    <source>
        <dbReference type="EMBL" id="RGE84867.1"/>
    </source>
</evidence>
<dbReference type="Gene3D" id="2.160.20.120">
    <property type="match status" value="1"/>
</dbReference>
<dbReference type="RefSeq" id="WP_048620375.1">
    <property type="nucleotide sequence ID" value="NZ_CATZPC010000016.1"/>
</dbReference>
<dbReference type="Proteomes" id="UP000261080">
    <property type="component" value="Unassembled WGS sequence"/>
</dbReference>
<protein>
    <recommendedName>
        <fullName evidence="1">DUF4097 domain-containing protein</fullName>
    </recommendedName>
</protein>
<keyword evidence="3" id="KW-1185">Reference proteome</keyword>
<accession>A0A3E3JZ52</accession>
<name>A0A3E3JZ52_9FIRM</name>
<dbReference type="EMBL" id="QVLX01000011">
    <property type="protein sequence ID" value="RGE84867.1"/>
    <property type="molecule type" value="Genomic_DNA"/>
</dbReference>
<comment type="caution">
    <text evidence="2">The sequence shown here is derived from an EMBL/GenBank/DDBJ whole genome shotgun (WGS) entry which is preliminary data.</text>
</comment>
<dbReference type="OrthoDB" id="1936592at2"/>
<dbReference type="InterPro" id="IPR025164">
    <property type="entry name" value="Toastrack_DUF4097"/>
</dbReference>
<organism evidence="2 3">
    <name type="scientific">Sellimonas intestinalis</name>
    <dbReference type="NCBI Taxonomy" id="1653434"/>
    <lineage>
        <taxon>Bacteria</taxon>
        <taxon>Bacillati</taxon>
        <taxon>Bacillota</taxon>
        <taxon>Clostridia</taxon>
        <taxon>Lachnospirales</taxon>
        <taxon>Lachnospiraceae</taxon>
        <taxon>Sellimonas</taxon>
    </lineage>
</organism>
<dbReference type="Pfam" id="PF13349">
    <property type="entry name" value="DUF4097"/>
    <property type="match status" value="1"/>
</dbReference>
<feature type="domain" description="DUF4097" evidence="1">
    <location>
        <begin position="78"/>
        <end position="195"/>
    </location>
</feature>
<evidence type="ECO:0000313" key="3">
    <source>
        <dbReference type="Proteomes" id="UP000261080"/>
    </source>
</evidence>
<gene>
    <name evidence="2" type="ORF">DW016_14400</name>
</gene>
<proteinExistence type="predicted"/>
<dbReference type="GeneID" id="97193513"/>
<sequence length="274" mass="29671">MMKKRWKGLLGICGAIAIVGAGMCIAAVAVGVDRSEIPNQIFPHVRWLHETKNDGDQGTGTYVERYSGIRCLDFRADATSIEIQTQNSTKDRIEISTRGMDKDELDVKKDGSTLEIRTKGKPKIHWIGKSRTVIVTIPKEKKFDQVEGKVGAGSLSFEEIHCDKMELDVGAGAVEAYDFSANEMKVDCGAGSVELFGGNHPSKIDISCMAGAVEMELSGDRTQYDYEVDTSAGSVSVDGSSLKSGHHDNYHSHHGNGGMIHADCKAGSIEIMFA</sequence>